<dbReference type="Gene3D" id="3.90.70.80">
    <property type="match status" value="1"/>
</dbReference>
<comment type="similarity">
    <text evidence="1">Belongs to the helicase family.</text>
</comment>
<dbReference type="SUPFAM" id="SSF56219">
    <property type="entry name" value="DNase I-like"/>
    <property type="match status" value="1"/>
</dbReference>
<dbReference type="GO" id="GO:0006281">
    <property type="term" value="P:DNA repair"/>
    <property type="evidence" value="ECO:0007669"/>
    <property type="project" value="UniProtKB-KW"/>
</dbReference>
<keyword evidence="1" id="KW-0234">DNA repair</keyword>
<dbReference type="Gene3D" id="3.90.70.120">
    <property type="match status" value="1"/>
</dbReference>
<feature type="region of interest" description="Disordered" evidence="2">
    <location>
        <begin position="706"/>
        <end position="725"/>
    </location>
</feature>
<dbReference type="Pfam" id="PF03372">
    <property type="entry name" value="Exo_endo_phos"/>
    <property type="match status" value="1"/>
</dbReference>
<dbReference type="Gene3D" id="3.40.50.300">
    <property type="entry name" value="P-loop containing nucleotide triphosphate hydrolases"/>
    <property type="match status" value="1"/>
</dbReference>
<dbReference type="Pfam" id="PF05970">
    <property type="entry name" value="PIF1"/>
    <property type="match status" value="1"/>
</dbReference>
<feature type="compositionally biased region" description="Polar residues" evidence="2">
    <location>
        <begin position="1234"/>
        <end position="1244"/>
    </location>
</feature>
<dbReference type="Pfam" id="PF02338">
    <property type="entry name" value="OTU"/>
    <property type="match status" value="1"/>
</dbReference>
<keyword evidence="1" id="KW-0378">Hydrolase</keyword>
<dbReference type="InterPro" id="IPR051055">
    <property type="entry name" value="PIF1_helicase"/>
</dbReference>
<feature type="compositionally biased region" description="Basic residues" evidence="2">
    <location>
        <begin position="1"/>
        <end position="11"/>
    </location>
</feature>
<comment type="caution">
    <text evidence="4">The sequence shown here is derived from an EMBL/GenBank/DDBJ whole genome shotgun (WGS) entry which is preliminary data.</text>
</comment>
<dbReference type="InterPro" id="IPR049163">
    <property type="entry name" value="Pif1-like_2B_dom"/>
</dbReference>
<dbReference type="EC" id="5.6.2.3" evidence="1"/>
<keyword evidence="1" id="KW-0227">DNA damage</keyword>
<dbReference type="Proteomes" id="UP001186944">
    <property type="component" value="Unassembled WGS sequence"/>
</dbReference>
<reference evidence="4" key="1">
    <citation type="submission" date="2019-08" db="EMBL/GenBank/DDBJ databases">
        <title>The improved chromosome-level genome for the pearl oyster Pinctada fucata martensii using PacBio sequencing and Hi-C.</title>
        <authorList>
            <person name="Zheng Z."/>
        </authorList>
    </citation>
    <scope>NUCLEOTIDE SEQUENCE</scope>
    <source>
        <strain evidence="4">ZZ-2019</strain>
        <tissue evidence="4">Adductor muscle</tissue>
    </source>
</reference>
<dbReference type="GO" id="GO:0000723">
    <property type="term" value="P:telomere maintenance"/>
    <property type="evidence" value="ECO:0007669"/>
    <property type="project" value="InterPro"/>
</dbReference>
<dbReference type="PANTHER" id="PTHR47642:SF3">
    <property type="entry name" value="ATP-DEPENDENT DNA HELICASE"/>
    <property type="match status" value="1"/>
</dbReference>
<dbReference type="SUPFAM" id="SSF52540">
    <property type="entry name" value="P-loop containing nucleoside triphosphate hydrolases"/>
    <property type="match status" value="2"/>
</dbReference>
<keyword evidence="1" id="KW-0067">ATP-binding</keyword>
<keyword evidence="1" id="KW-0233">DNA recombination</keyword>
<feature type="domain" description="OTU" evidence="3">
    <location>
        <begin position="527"/>
        <end position="658"/>
    </location>
</feature>
<dbReference type="InterPro" id="IPR003323">
    <property type="entry name" value="OTU_dom"/>
</dbReference>
<dbReference type="InterPro" id="IPR003593">
    <property type="entry name" value="AAA+_ATPase"/>
</dbReference>
<dbReference type="Pfam" id="PF04843">
    <property type="entry name" value="Herpes_teg_N"/>
    <property type="match status" value="1"/>
</dbReference>
<dbReference type="Gene3D" id="3.60.10.10">
    <property type="entry name" value="Endonuclease/exonuclease/phosphatase"/>
    <property type="match status" value="1"/>
</dbReference>
<dbReference type="CDD" id="cd22755">
    <property type="entry name" value="OTU_CeDUB-like"/>
    <property type="match status" value="1"/>
</dbReference>
<dbReference type="InterPro" id="IPR006928">
    <property type="entry name" value="Herpes_teg_USP"/>
</dbReference>
<dbReference type="GO" id="GO:0006310">
    <property type="term" value="P:DNA recombination"/>
    <property type="evidence" value="ECO:0007669"/>
    <property type="project" value="UniProtKB-KW"/>
</dbReference>
<feature type="compositionally biased region" description="Basic and acidic residues" evidence="2">
    <location>
        <begin position="960"/>
        <end position="971"/>
    </location>
</feature>
<dbReference type="InterPro" id="IPR025476">
    <property type="entry name" value="Helitron_helicase-like"/>
</dbReference>
<feature type="region of interest" description="Disordered" evidence="2">
    <location>
        <begin position="1"/>
        <end position="34"/>
    </location>
</feature>
<dbReference type="GO" id="GO:0043139">
    <property type="term" value="F:5'-3' DNA helicase activity"/>
    <property type="evidence" value="ECO:0007669"/>
    <property type="project" value="UniProtKB-EC"/>
</dbReference>
<dbReference type="SMART" id="SM00382">
    <property type="entry name" value="AAA"/>
    <property type="match status" value="1"/>
</dbReference>
<dbReference type="PANTHER" id="PTHR47642">
    <property type="entry name" value="ATP-DEPENDENT DNA HELICASE"/>
    <property type="match status" value="1"/>
</dbReference>
<name>A0AA89C533_PINIB</name>
<protein>
    <recommendedName>
        <fullName evidence="1">ATP-dependent DNA helicase</fullName>
        <ecNumber evidence="1">5.6.2.3</ecNumber>
    </recommendedName>
</protein>
<dbReference type="Pfam" id="PF20209">
    <property type="entry name" value="DUF6570"/>
    <property type="match status" value="1"/>
</dbReference>
<organism evidence="4 5">
    <name type="scientific">Pinctada imbricata</name>
    <name type="common">Atlantic pearl-oyster</name>
    <name type="synonym">Pinctada martensii</name>
    <dbReference type="NCBI Taxonomy" id="66713"/>
    <lineage>
        <taxon>Eukaryota</taxon>
        <taxon>Metazoa</taxon>
        <taxon>Spiralia</taxon>
        <taxon>Lophotrochozoa</taxon>
        <taxon>Mollusca</taxon>
        <taxon>Bivalvia</taxon>
        <taxon>Autobranchia</taxon>
        <taxon>Pteriomorphia</taxon>
        <taxon>Pterioida</taxon>
        <taxon>Pterioidea</taxon>
        <taxon>Pteriidae</taxon>
        <taxon>Pinctada</taxon>
    </lineage>
</organism>
<dbReference type="Pfam" id="PF21530">
    <property type="entry name" value="Pif1_2B_dom"/>
    <property type="match status" value="1"/>
</dbReference>
<evidence type="ECO:0000256" key="2">
    <source>
        <dbReference type="SAM" id="MobiDB-lite"/>
    </source>
</evidence>
<dbReference type="InterPro" id="IPR027417">
    <property type="entry name" value="P-loop_NTPase"/>
</dbReference>
<dbReference type="InterPro" id="IPR038765">
    <property type="entry name" value="Papain-like_cys_pep_sf"/>
</dbReference>
<evidence type="ECO:0000313" key="5">
    <source>
        <dbReference type="Proteomes" id="UP001186944"/>
    </source>
</evidence>
<feature type="region of interest" description="Disordered" evidence="2">
    <location>
        <begin position="47"/>
        <end position="74"/>
    </location>
</feature>
<keyword evidence="5" id="KW-1185">Reference proteome</keyword>
<dbReference type="EMBL" id="VSWD01000005">
    <property type="protein sequence ID" value="KAK3101519.1"/>
    <property type="molecule type" value="Genomic_DNA"/>
</dbReference>
<proteinExistence type="inferred from homology"/>
<comment type="cofactor">
    <cofactor evidence="1">
        <name>Mg(2+)</name>
        <dbReference type="ChEBI" id="CHEBI:18420"/>
    </cofactor>
</comment>
<dbReference type="InterPro" id="IPR010285">
    <property type="entry name" value="DNA_helicase_pif1-like_DEAD"/>
</dbReference>
<sequence>MRKKANRRSKVGCRPNSDSNIDGRRSIPLQNEDNNSMLRLSLQHQIEKQTASMGKISPKQQKNKSNASMGLAPPCEDMSLAARRLASPCEKTPLNARGLAPPSGSRLSATDVSMPPSPDTPLWVCTPPRVPSPKRGVAGQTQTGMRTHFMAMECRPSIIETLRKDARNIETNTELNYETTTELNYETNTELNYDTDNELNYDTNTETALHSLQHMSSITDQTERNKKERKFIKDECSYITKVIQGNFHQGNCMFGENAGNQCVPNCLIAGIFGTLKSVHVWTSDDMDTILVTGNELYSFLRASSFINHNHLLVHELPRHIEVFHTLYNVHIDESKLSVISPEENVKQDLTEFNALPLDEAIKLSIEKYPTAFVCFAGSTMLIGRSEFGFFIYDPHSRSETGMIDIEGKSTCLLMTNIGDISEHLYALGESMNASGAIMIEFTGFKLENEYSSSDKHISNAQPHCRSEYVSDDDDAAAIYLFKEESIKPDFKLLCKGTQRQICSKLHIKYENTKVHSNRLIKNAEKPQTWHRVMADGNCFFRALSFALSNTEENHIKLRELICEHALSHPDVFTSILRAGHESVLCYLEKTKMREDCVWGTEFDIYVASSLLDCTIYTFSNGTWIKLAMPTTNKRNIPDKHKIFLDHVNGLHYDVVLSTESETMEGQDYSSKFQGLKDIKRKRKDLKERDALRKRMKKQEDLIGEESDYVDGLNTPGKQKMNGSSVDKYVDKSPLFDNKFQRNCKRKLRYMNDETYRDTRKKMSRRTYEENETYRTCKKTLNINKYKQNVEHRRELKERSVMKYMLNEEHKRQVKEASVSKYKENEEHKNKVKEASISKYKDNEEHKENVKLASFKKYKENELYKKKKKELSVSKYKENEDHRTKVKENSISKYKHDEDHKRTVKSASILRYREDAHFRSKLKEQNLHMYHENEAFRMNAKRKSKLQNVKDERHKSHARQTAKEKYTTDQKYRSQRRECAKKAYANKVERIPEMRAILSEKKKCQRVLQNHEKSDAQLIIANFKIKAEKGPEFVCSCCKRLCFDNQVVPCRFDSYAKKGLNVTKASTMSITHNSEHSYSDEGRDECFNVDVKICHTCQRKIMAGCIPQESSSNNMSLDDIPDKLKVLNSLEQNLIAKHITFMKLAMLPQGAQNAIHGPVVCVPSNLNKASSLPRQEDNDLILRVKLKRKLSYKGHYDYKFVNTNNVCNALQFLKENNKWYKGTEIKQSDLEEENASLSLSTCNEQTDQHHDETTNSSNIRSEKIQPEESEPLEEYGVQYDTCLQPPDVGQEVLDHYFDEVFNLAPAEGMNPVKMLQEIGNEAKCFPVLFPTGKNSFDETRKLPISLSRYFNNRLMHADNRFAQNTNYLFYAQYLSELKQVIDKTQISLRKTDSKGTTAGKVTAETLQDKSKLKQLFRKDEALRFLQPIRGTPSYWQSAQKDLFAMLRQLGIPTWFCSFSAAEFRWKDMINVILKRQGDTRKFETLDWSEKSQILKSNPVTVARMFDRRFHLFLHEVILSPCNPVGKVIDYFLRVEFQQRGSPHMHCLFWIEDAPRLNENDQQTVCAFVDRYVSCQLPGEKDPELHDIVQAVQQHSKKHSKSCRKKGTTCRFNFPRPPSTKTFIVSQTEMKAKGDENEDLKISQSGTSCVKSEEKEARSSNSTEEMPKTDAYDILRRVWDAIQSESFNKLDTEGLLERIGIDQSTYEQAQHIVATRQSIVLKRNPDEVWINQYNPTLLKCWDANMDIQYVLDPFSCIVYIISYISKSEREMGMILKQTKIESEEGNLNARQTMKAIGSAYLHHREVGVQEAVYRVCGLKMKESSRKVVFIPVGENPTRLSKPLSQLQANKKSKDDDDTVDAHEDTEQIWMLNVIDRYIARPNMQEFEQMCLAVFCSIFRVLSKSQVPNKPNDNVFKLRDEKGYIQRRVRSDHAVIRYPPTNISREPEKHYRSILQLFLPYWTESQLKPSEFDLYQSFYETGCVKFKDDSSLHKVQNVVNKNRNLFNKNEDTLIEAKELYDLIGEPTDAWAMICPESERSRDECRQMKSFDIADESVQEEIADLQPDNKPDIAYTIQGRNASKEEILPILRSLNCKQKEVFYFVRDWCLKKVQGNNVEPFHIFITGGAGTGKSHLIKAVKYEASRILEKICEEPDQLTVLLTAFTGTAAFNIQGCTVHHAFRITRGLPLPYDALKEQTLSPLRAKLENLQILVIDEVSMIYKRLLYYIHERLVQIKRNKSPFGGVSVLAVGDFFQLPPVKQSKNERLYNDNASYPVDYWNDFFSVVELDEIMRQKEDLEFAKVLNMLRTRTDEKPVPDTALQILRECERKGEGKDLHVFSTNKEVDLHNQDMLKFLRKEIVEIPAKDFKKDKASGKMTSLSIPTSKSDSDGLPTILLMSEGARVMLTRNIDVQDGLVNGVMGTVEQIIQKQSSSANSKSEICAIAVVFDNKKVGKSVGKLTDKGRLVKIERTEEELRKSGITRFQFPLKLAWACTAHKVQGMTLDRVVVDLKKVFSPGQAYVALSRVTSKAGLHLKSSGTVTFEKKIFADKEVGDKIDNMKKFSAGKAGLATSSEDESGINLILFNVQSLLHNVKQMRTDERFTNSDAIMVTETWLKSEERNDEVQIDHFTFSHQVRYDSYSYSSPVTSKLKESSGGGVGVYIKESSTLKTSKLHHTDIEGMVLKLMEKLQILVIYRPQAYPISLFLERLANITSILTVKNVPCIVMGDFNENILQNNGKIQSFMISKNFKQVVTSPTTENGTLIDHVYVSEILDVTTNIIPTYYSDHEAVHVHVKIPSNDRNDVSDTDVSRVHL</sequence>
<dbReference type="Pfam" id="PF14214">
    <property type="entry name" value="Helitron_like_N"/>
    <property type="match status" value="1"/>
</dbReference>
<dbReference type="InterPro" id="IPR046700">
    <property type="entry name" value="DUF6570"/>
</dbReference>
<dbReference type="GO" id="GO:0005524">
    <property type="term" value="F:ATP binding"/>
    <property type="evidence" value="ECO:0007669"/>
    <property type="project" value="UniProtKB-KW"/>
</dbReference>
<feature type="region of interest" description="Disordered" evidence="2">
    <location>
        <begin position="92"/>
        <end position="118"/>
    </location>
</feature>
<comment type="catalytic activity">
    <reaction evidence="1">
        <text>ATP + H2O = ADP + phosphate + H(+)</text>
        <dbReference type="Rhea" id="RHEA:13065"/>
        <dbReference type="ChEBI" id="CHEBI:15377"/>
        <dbReference type="ChEBI" id="CHEBI:15378"/>
        <dbReference type="ChEBI" id="CHEBI:30616"/>
        <dbReference type="ChEBI" id="CHEBI:43474"/>
        <dbReference type="ChEBI" id="CHEBI:456216"/>
        <dbReference type="EC" id="5.6.2.3"/>
    </reaction>
</comment>
<feature type="compositionally biased region" description="Polar residues" evidence="2">
    <location>
        <begin position="47"/>
        <end position="68"/>
    </location>
</feature>
<dbReference type="PROSITE" id="PS50802">
    <property type="entry name" value="OTU"/>
    <property type="match status" value="1"/>
</dbReference>
<gene>
    <name evidence="4" type="ORF">FSP39_004185</name>
</gene>
<feature type="compositionally biased region" description="Basic and acidic residues" evidence="2">
    <location>
        <begin position="1849"/>
        <end position="1859"/>
    </location>
</feature>
<keyword evidence="1" id="KW-0347">Helicase</keyword>
<dbReference type="InterPro" id="IPR005135">
    <property type="entry name" value="Endo/exonuclease/phosphatase"/>
</dbReference>
<feature type="region of interest" description="Disordered" evidence="2">
    <location>
        <begin position="945"/>
        <end position="971"/>
    </location>
</feature>
<dbReference type="InterPro" id="IPR036691">
    <property type="entry name" value="Endo/exonu/phosph_ase_sf"/>
</dbReference>
<dbReference type="SUPFAM" id="SSF54001">
    <property type="entry name" value="Cysteine proteinases"/>
    <property type="match status" value="2"/>
</dbReference>
<feature type="region of interest" description="Disordered" evidence="2">
    <location>
        <begin position="1234"/>
        <end position="1270"/>
    </location>
</feature>
<keyword evidence="1" id="KW-0547">Nucleotide-binding</keyword>
<feature type="region of interest" description="Disordered" evidence="2">
    <location>
        <begin position="1839"/>
        <end position="1859"/>
    </location>
</feature>
<dbReference type="CDD" id="cd18809">
    <property type="entry name" value="SF1_C_RecD"/>
    <property type="match status" value="1"/>
</dbReference>
<feature type="region of interest" description="Disordered" evidence="2">
    <location>
        <begin position="1632"/>
        <end position="1664"/>
    </location>
</feature>
<evidence type="ECO:0000313" key="4">
    <source>
        <dbReference type="EMBL" id="KAK3101519.1"/>
    </source>
</evidence>
<evidence type="ECO:0000259" key="3">
    <source>
        <dbReference type="PROSITE" id="PS50802"/>
    </source>
</evidence>
<dbReference type="GO" id="GO:0016787">
    <property type="term" value="F:hydrolase activity"/>
    <property type="evidence" value="ECO:0007669"/>
    <property type="project" value="UniProtKB-KW"/>
</dbReference>
<evidence type="ECO:0000256" key="1">
    <source>
        <dbReference type="RuleBase" id="RU363044"/>
    </source>
</evidence>
<accession>A0AA89C533</accession>